<evidence type="ECO:0000259" key="2">
    <source>
        <dbReference type="Pfam" id="PF00583"/>
    </source>
</evidence>
<dbReference type="InParanoid" id="D8QQ39"/>
<dbReference type="InterPro" id="IPR016181">
    <property type="entry name" value="Acyl_CoA_acyltransferase"/>
</dbReference>
<dbReference type="InterPro" id="IPR000182">
    <property type="entry name" value="GNAT_dom"/>
</dbReference>
<feature type="domain" description="N-acetyltransferase" evidence="2">
    <location>
        <begin position="64"/>
        <end position="125"/>
    </location>
</feature>
<evidence type="ECO:0000313" key="3">
    <source>
        <dbReference type="EMBL" id="EFJ38393.1"/>
    </source>
</evidence>
<name>D8QQ39_SELML</name>
<organism evidence="4">
    <name type="scientific">Selaginella moellendorffii</name>
    <name type="common">Spikemoss</name>
    <dbReference type="NCBI Taxonomy" id="88036"/>
    <lineage>
        <taxon>Eukaryota</taxon>
        <taxon>Viridiplantae</taxon>
        <taxon>Streptophyta</taxon>
        <taxon>Embryophyta</taxon>
        <taxon>Tracheophyta</taxon>
        <taxon>Lycopodiopsida</taxon>
        <taxon>Selaginellales</taxon>
        <taxon>Selaginellaceae</taxon>
        <taxon>Selaginella</taxon>
    </lineage>
</organism>
<protein>
    <recommendedName>
        <fullName evidence="2">N-acetyltransferase domain-containing protein</fullName>
    </recommendedName>
</protein>
<dbReference type="Proteomes" id="UP000001514">
    <property type="component" value="Unassembled WGS sequence"/>
</dbReference>
<dbReference type="Gene3D" id="3.40.630.30">
    <property type="match status" value="1"/>
</dbReference>
<dbReference type="STRING" id="88036.D8QQ39"/>
<proteinExistence type="predicted"/>
<dbReference type="Gramene" id="EFJ38393">
    <property type="protein sequence ID" value="EFJ38393"/>
    <property type="gene ID" value="SELMODRAFT_437314"/>
</dbReference>
<dbReference type="SUPFAM" id="SSF55729">
    <property type="entry name" value="Acyl-CoA N-acyltransferases (Nat)"/>
    <property type="match status" value="1"/>
</dbReference>
<dbReference type="HOGENOM" id="CLU_037907_0_0_1"/>
<feature type="region of interest" description="Disordered" evidence="1">
    <location>
        <begin position="360"/>
        <end position="397"/>
    </location>
</feature>
<reference evidence="3 4" key="1">
    <citation type="journal article" date="2011" name="Science">
        <title>The Selaginella genome identifies genetic changes associated with the evolution of vascular plants.</title>
        <authorList>
            <person name="Banks J.A."/>
            <person name="Nishiyama T."/>
            <person name="Hasebe M."/>
            <person name="Bowman J.L."/>
            <person name="Gribskov M."/>
            <person name="dePamphilis C."/>
            <person name="Albert V.A."/>
            <person name="Aono N."/>
            <person name="Aoyama T."/>
            <person name="Ambrose B.A."/>
            <person name="Ashton N.W."/>
            <person name="Axtell M.J."/>
            <person name="Barker E."/>
            <person name="Barker M.S."/>
            <person name="Bennetzen J.L."/>
            <person name="Bonawitz N.D."/>
            <person name="Chapple C."/>
            <person name="Cheng C."/>
            <person name="Correa L.G."/>
            <person name="Dacre M."/>
            <person name="DeBarry J."/>
            <person name="Dreyer I."/>
            <person name="Elias M."/>
            <person name="Engstrom E.M."/>
            <person name="Estelle M."/>
            <person name="Feng L."/>
            <person name="Finet C."/>
            <person name="Floyd S.K."/>
            <person name="Frommer W.B."/>
            <person name="Fujita T."/>
            <person name="Gramzow L."/>
            <person name="Gutensohn M."/>
            <person name="Harholt J."/>
            <person name="Hattori M."/>
            <person name="Heyl A."/>
            <person name="Hirai T."/>
            <person name="Hiwatashi Y."/>
            <person name="Ishikawa M."/>
            <person name="Iwata M."/>
            <person name="Karol K.G."/>
            <person name="Koehler B."/>
            <person name="Kolukisaoglu U."/>
            <person name="Kubo M."/>
            <person name="Kurata T."/>
            <person name="Lalonde S."/>
            <person name="Li K."/>
            <person name="Li Y."/>
            <person name="Litt A."/>
            <person name="Lyons E."/>
            <person name="Manning G."/>
            <person name="Maruyama T."/>
            <person name="Michael T.P."/>
            <person name="Mikami K."/>
            <person name="Miyazaki S."/>
            <person name="Morinaga S."/>
            <person name="Murata T."/>
            <person name="Mueller-Roeber B."/>
            <person name="Nelson D.R."/>
            <person name="Obara M."/>
            <person name="Oguri Y."/>
            <person name="Olmstead R.G."/>
            <person name="Onodera N."/>
            <person name="Petersen B.L."/>
            <person name="Pils B."/>
            <person name="Prigge M."/>
            <person name="Rensing S.A."/>
            <person name="Riano-Pachon D.M."/>
            <person name="Roberts A.W."/>
            <person name="Sato Y."/>
            <person name="Scheller H.V."/>
            <person name="Schulz B."/>
            <person name="Schulz C."/>
            <person name="Shakirov E.V."/>
            <person name="Shibagaki N."/>
            <person name="Shinohara N."/>
            <person name="Shippen D.E."/>
            <person name="Soerensen I."/>
            <person name="Sotooka R."/>
            <person name="Sugimoto N."/>
            <person name="Sugita M."/>
            <person name="Sumikawa N."/>
            <person name="Tanurdzic M."/>
            <person name="Theissen G."/>
            <person name="Ulvskov P."/>
            <person name="Wakazuki S."/>
            <person name="Weng J.K."/>
            <person name="Willats W.W."/>
            <person name="Wipf D."/>
            <person name="Wolf P.G."/>
            <person name="Yang L."/>
            <person name="Zimmer A.D."/>
            <person name="Zhu Q."/>
            <person name="Mitros T."/>
            <person name="Hellsten U."/>
            <person name="Loque D."/>
            <person name="Otillar R."/>
            <person name="Salamov A."/>
            <person name="Schmutz J."/>
            <person name="Shapiro H."/>
            <person name="Lindquist E."/>
            <person name="Lucas S."/>
            <person name="Rokhsar D."/>
            <person name="Grigoriev I.V."/>
        </authorList>
    </citation>
    <scope>NUCLEOTIDE SEQUENCE [LARGE SCALE GENOMIC DNA]</scope>
</reference>
<evidence type="ECO:0000256" key="1">
    <source>
        <dbReference type="SAM" id="MobiDB-lite"/>
    </source>
</evidence>
<dbReference type="EMBL" id="GL377565">
    <property type="protein sequence ID" value="EFJ38393.1"/>
    <property type="molecule type" value="Genomic_DNA"/>
</dbReference>
<accession>D8QQ39</accession>
<dbReference type="AlphaFoldDB" id="D8QQ39"/>
<gene>
    <name evidence="3" type="ORF">SELMODRAFT_437314</name>
</gene>
<feature type="compositionally biased region" description="Basic and acidic residues" evidence="1">
    <location>
        <begin position="360"/>
        <end position="374"/>
    </location>
</feature>
<dbReference type="eggNOG" id="ENOG502S5C5">
    <property type="taxonomic scope" value="Eukaryota"/>
</dbReference>
<dbReference type="GO" id="GO:0016747">
    <property type="term" value="F:acyltransferase activity, transferring groups other than amino-acyl groups"/>
    <property type="evidence" value="ECO:0007669"/>
    <property type="project" value="InterPro"/>
</dbReference>
<dbReference type="Pfam" id="PF00583">
    <property type="entry name" value="Acetyltransf_1"/>
    <property type="match status" value="1"/>
</dbReference>
<keyword evidence="4" id="KW-1185">Reference proteome</keyword>
<sequence length="397" mass="44253">MTCARIKFVSSEEYKELRQNDQGLVEKEAKGCLWAWGENSTGQGPVTRDLVGHQVKTTVQRLRKEHLFSDDCCLTFATVNGSLAGYVFHRSFRFAGGPALWITQLVVSSNHRNKKIAIRLMKNAMGAIPAAVGLITSHPFAVRSLERATGKRVSPDMVVVPADGFVDTQFFADHSEVLDLLAKMPDWSLGALEEGKEFVAVVLPFEKEIFFDDRCFVSLALLENKVIGQAFCRRFWYGPLQGDVVWIIQLVRALDGPSDVAAGLVSSHPYAIRALESATNTRVDPSFLTQHAVGIIRSSQVPYIHKREITGFRINTEFFVDHTEVNAIRDGDPDWKLGSLEDGEEIVVSAVDMEGELKQVEQNDEHDGVRDNGSDARTTIGEFHRPLRAGDLQQQPW</sequence>
<dbReference type="KEGG" id="smo:SELMODRAFT_437314"/>
<evidence type="ECO:0000313" key="4">
    <source>
        <dbReference type="Proteomes" id="UP000001514"/>
    </source>
</evidence>